<evidence type="ECO:0000256" key="2">
    <source>
        <dbReference type="ARBA" id="ARBA00004370"/>
    </source>
</evidence>
<organism evidence="14 15">
    <name type="scientific">Desulfurivibrio alkaliphilus (strain DSM 19089 / UNIQEM U267 / AHT2)</name>
    <dbReference type="NCBI Taxonomy" id="589865"/>
    <lineage>
        <taxon>Bacteria</taxon>
        <taxon>Pseudomonadati</taxon>
        <taxon>Thermodesulfobacteriota</taxon>
        <taxon>Desulfobulbia</taxon>
        <taxon>Desulfobulbales</taxon>
        <taxon>Desulfobulbaceae</taxon>
        <taxon>Desulfurivibrio</taxon>
    </lineage>
</organism>
<dbReference type="SUPFAM" id="SSF47384">
    <property type="entry name" value="Homodimeric domain of signal transducing histidine kinase"/>
    <property type="match status" value="1"/>
</dbReference>
<keyword evidence="15" id="KW-1185">Reference proteome</keyword>
<dbReference type="InParanoid" id="D6Z4S6"/>
<keyword evidence="4" id="KW-0597">Phosphoprotein</keyword>
<dbReference type="Gene3D" id="3.30.565.10">
    <property type="entry name" value="Histidine kinase-like ATPase, C-terminal domain"/>
    <property type="match status" value="1"/>
</dbReference>
<dbReference type="SMART" id="SM00304">
    <property type="entry name" value="HAMP"/>
    <property type="match status" value="1"/>
</dbReference>
<evidence type="ECO:0000256" key="4">
    <source>
        <dbReference type="ARBA" id="ARBA00022553"/>
    </source>
</evidence>
<dbReference type="InterPro" id="IPR005467">
    <property type="entry name" value="His_kinase_dom"/>
</dbReference>
<dbReference type="FunCoup" id="D6Z4S6">
    <property type="interactions" value="77"/>
</dbReference>
<evidence type="ECO:0000256" key="6">
    <source>
        <dbReference type="ARBA" id="ARBA00022741"/>
    </source>
</evidence>
<dbReference type="InterPro" id="IPR003594">
    <property type="entry name" value="HATPase_dom"/>
</dbReference>
<keyword evidence="7 14" id="KW-0418">Kinase</keyword>
<dbReference type="STRING" id="589865.DaAHT2_1871"/>
<keyword evidence="6" id="KW-0547">Nucleotide-binding</keyword>
<dbReference type="InterPro" id="IPR004358">
    <property type="entry name" value="Sig_transdc_His_kin-like_C"/>
</dbReference>
<keyword evidence="11" id="KW-1133">Transmembrane helix</keyword>
<evidence type="ECO:0000259" key="12">
    <source>
        <dbReference type="PROSITE" id="PS50109"/>
    </source>
</evidence>
<evidence type="ECO:0000259" key="13">
    <source>
        <dbReference type="PROSITE" id="PS50885"/>
    </source>
</evidence>
<dbReference type="InterPro" id="IPR036890">
    <property type="entry name" value="HATPase_C_sf"/>
</dbReference>
<dbReference type="InterPro" id="IPR036097">
    <property type="entry name" value="HisK_dim/P_sf"/>
</dbReference>
<name>D6Z4S6_DESAT</name>
<dbReference type="HOGENOM" id="CLU_000445_89_29_7"/>
<dbReference type="PRINTS" id="PR00344">
    <property type="entry name" value="BCTRLSENSOR"/>
</dbReference>
<feature type="domain" description="Histidine kinase" evidence="12">
    <location>
        <begin position="278"/>
        <end position="489"/>
    </location>
</feature>
<keyword evidence="11" id="KW-0812">Transmembrane</keyword>
<dbReference type="Gene3D" id="6.10.340.10">
    <property type="match status" value="1"/>
</dbReference>
<dbReference type="PROSITE" id="PS50109">
    <property type="entry name" value="HIS_KIN"/>
    <property type="match status" value="1"/>
</dbReference>
<dbReference type="eggNOG" id="COG4191">
    <property type="taxonomic scope" value="Bacteria"/>
</dbReference>
<evidence type="ECO:0000256" key="10">
    <source>
        <dbReference type="SAM" id="Coils"/>
    </source>
</evidence>
<dbReference type="CDD" id="cd06225">
    <property type="entry name" value="HAMP"/>
    <property type="match status" value="1"/>
</dbReference>
<dbReference type="PROSITE" id="PS50885">
    <property type="entry name" value="HAMP"/>
    <property type="match status" value="1"/>
</dbReference>
<accession>D6Z4S6</accession>
<keyword evidence="9" id="KW-0902">Two-component regulatory system</keyword>
<keyword evidence="5" id="KW-0808">Transferase</keyword>
<dbReference type="Gene3D" id="1.10.287.130">
    <property type="match status" value="1"/>
</dbReference>
<evidence type="ECO:0000256" key="7">
    <source>
        <dbReference type="ARBA" id="ARBA00022777"/>
    </source>
</evidence>
<dbReference type="Pfam" id="PF00672">
    <property type="entry name" value="HAMP"/>
    <property type="match status" value="1"/>
</dbReference>
<evidence type="ECO:0000313" key="15">
    <source>
        <dbReference type="Proteomes" id="UP000001508"/>
    </source>
</evidence>
<evidence type="ECO:0000256" key="1">
    <source>
        <dbReference type="ARBA" id="ARBA00000085"/>
    </source>
</evidence>
<protein>
    <recommendedName>
        <fullName evidence="3">histidine kinase</fullName>
        <ecNumber evidence="3">2.7.13.3</ecNumber>
    </recommendedName>
</protein>
<dbReference type="Pfam" id="PF02518">
    <property type="entry name" value="HATPase_c"/>
    <property type="match status" value="1"/>
</dbReference>
<dbReference type="Proteomes" id="UP000001508">
    <property type="component" value="Chromosome"/>
</dbReference>
<dbReference type="CDD" id="cd00082">
    <property type="entry name" value="HisKA"/>
    <property type="match status" value="1"/>
</dbReference>
<comment type="catalytic activity">
    <reaction evidence="1">
        <text>ATP + protein L-histidine = ADP + protein N-phospho-L-histidine.</text>
        <dbReference type="EC" id="2.7.13.3"/>
    </reaction>
</comment>
<evidence type="ECO:0000256" key="9">
    <source>
        <dbReference type="ARBA" id="ARBA00023012"/>
    </source>
</evidence>
<evidence type="ECO:0000256" key="3">
    <source>
        <dbReference type="ARBA" id="ARBA00012438"/>
    </source>
</evidence>
<dbReference type="RefSeq" id="WP_013164074.1">
    <property type="nucleotide sequence ID" value="NC_014216.1"/>
</dbReference>
<dbReference type="EC" id="2.7.13.3" evidence="3"/>
<dbReference type="OrthoDB" id="9781147at2"/>
<dbReference type="EMBL" id="CP001940">
    <property type="protein sequence ID" value="ADH86551.1"/>
    <property type="molecule type" value="Genomic_DNA"/>
</dbReference>
<dbReference type="InterPro" id="IPR003660">
    <property type="entry name" value="HAMP_dom"/>
</dbReference>
<dbReference type="SUPFAM" id="SSF158472">
    <property type="entry name" value="HAMP domain-like"/>
    <property type="match status" value="1"/>
</dbReference>
<dbReference type="CDD" id="cd00075">
    <property type="entry name" value="HATPase"/>
    <property type="match status" value="1"/>
</dbReference>
<evidence type="ECO:0000313" key="14">
    <source>
        <dbReference type="EMBL" id="ADH86551.1"/>
    </source>
</evidence>
<keyword evidence="8" id="KW-0067">ATP-binding</keyword>
<dbReference type="GO" id="GO:0016020">
    <property type="term" value="C:membrane"/>
    <property type="evidence" value="ECO:0007669"/>
    <property type="project" value="UniProtKB-SubCell"/>
</dbReference>
<feature type="transmembrane region" description="Helical" evidence="11">
    <location>
        <begin position="12"/>
        <end position="33"/>
    </location>
</feature>
<gene>
    <name evidence="14" type="ordered locus">DaAHT2_1871</name>
</gene>
<keyword evidence="11" id="KW-0472">Membrane</keyword>
<feature type="domain" description="HAMP" evidence="13">
    <location>
        <begin position="195"/>
        <end position="247"/>
    </location>
</feature>
<dbReference type="Pfam" id="PF00512">
    <property type="entry name" value="HisKA"/>
    <property type="match status" value="1"/>
</dbReference>
<proteinExistence type="predicted"/>
<dbReference type="SMART" id="SM00387">
    <property type="entry name" value="HATPase_c"/>
    <property type="match status" value="1"/>
</dbReference>
<dbReference type="Gene3D" id="3.30.450.290">
    <property type="match status" value="1"/>
</dbReference>
<dbReference type="GO" id="GO:0005524">
    <property type="term" value="F:ATP binding"/>
    <property type="evidence" value="ECO:0007669"/>
    <property type="project" value="UniProtKB-KW"/>
</dbReference>
<dbReference type="SMART" id="SM00388">
    <property type="entry name" value="HisKA"/>
    <property type="match status" value="1"/>
</dbReference>
<evidence type="ECO:0000256" key="5">
    <source>
        <dbReference type="ARBA" id="ARBA00022679"/>
    </source>
</evidence>
<comment type="subcellular location">
    <subcellularLocation>
        <location evidence="2">Membrane</location>
    </subcellularLocation>
</comment>
<dbReference type="SUPFAM" id="SSF55874">
    <property type="entry name" value="ATPase domain of HSP90 chaperone/DNA topoisomerase II/histidine kinase"/>
    <property type="match status" value="1"/>
</dbReference>
<evidence type="ECO:0000256" key="11">
    <source>
        <dbReference type="SAM" id="Phobius"/>
    </source>
</evidence>
<dbReference type="PANTHER" id="PTHR43065">
    <property type="entry name" value="SENSOR HISTIDINE KINASE"/>
    <property type="match status" value="1"/>
</dbReference>
<dbReference type="GO" id="GO:0000155">
    <property type="term" value="F:phosphorelay sensor kinase activity"/>
    <property type="evidence" value="ECO:0007669"/>
    <property type="project" value="InterPro"/>
</dbReference>
<feature type="coiled-coil region" evidence="10">
    <location>
        <begin position="235"/>
        <end position="269"/>
    </location>
</feature>
<dbReference type="InterPro" id="IPR003661">
    <property type="entry name" value="HisK_dim/P_dom"/>
</dbReference>
<keyword evidence="10" id="KW-0175">Coiled coil</keyword>
<feature type="transmembrane region" description="Helical" evidence="11">
    <location>
        <begin position="174"/>
        <end position="192"/>
    </location>
</feature>
<dbReference type="AlphaFoldDB" id="D6Z4S6"/>
<dbReference type="KEGG" id="dak:DaAHT2_1871"/>
<sequence>MTQSWLRQGFSLRLTLVLFLVFPLLALLGLASFSGLRGLENRVELQMQKDIELIARAIRGPLEHALEFDRQRSLDRTLSSAFRFSEVYGVYVYDREGRQVAASGPAEPEVQRRELVQLAADGDRLGAYDEADGEEVYSYFVPLSDSVGRNLGLLQLTRDGSQFKAYITQARHQAMLLLSLLSLSLLALVIFAHHRIIGTPLTGLVESMARIAAGERRHRAVPRGPTEIRQLAVGMNRMLDSLAENEAQLARQQSEQRQLEERLRQSEKMAAIGGLAAGVAHELGTPLSLVAGKAQRMLRRQQSPENAAAFQEIRQAVERMSHIVRQLLDFGRNNQPRRKLVDPEIIAGNAAAQVRDEAEAAGVKIKLEDSQPPPRLRLDPIRLEQALVNLLRNAIQACQAGGAASPLVRLRWFTDDQQAGFQVEDNGPGIAKELYSRLFEPFFTTKEVGRGTGLGLAVVHSAVQDHGGSITVDRSDSGGACFTIYLAKE</sequence>
<reference evidence="15" key="1">
    <citation type="submission" date="2010-02" db="EMBL/GenBank/DDBJ databases">
        <title>Complete sequence of Desulfurivibrio alkaliphilus AHT2.</title>
        <authorList>
            <consortium name="US DOE Joint Genome Institute"/>
            <person name="Pitluck S."/>
            <person name="Chertkov O."/>
            <person name="Detter J.C."/>
            <person name="Han C."/>
            <person name="Tapia R."/>
            <person name="Larimer F."/>
            <person name="Land M."/>
            <person name="Hauser L."/>
            <person name="Kyrpides N."/>
            <person name="Mikhailova N."/>
            <person name="Sorokin D.Y."/>
            <person name="Muyzer G."/>
            <person name="Woyke T."/>
        </authorList>
    </citation>
    <scope>NUCLEOTIDE SEQUENCE [LARGE SCALE GENOMIC DNA]</scope>
    <source>
        <strain evidence="15">DSM 19089 / UNIQEM U267 / AHT2</strain>
    </source>
</reference>
<evidence type="ECO:0000256" key="8">
    <source>
        <dbReference type="ARBA" id="ARBA00022840"/>
    </source>
</evidence>
<dbReference type="PANTHER" id="PTHR43065:SF10">
    <property type="entry name" value="PEROXIDE STRESS-ACTIVATED HISTIDINE KINASE MAK3"/>
    <property type="match status" value="1"/>
</dbReference>